<keyword evidence="1" id="KW-0472">Membrane</keyword>
<accession>A0A9X2FFN2</accession>
<keyword evidence="1" id="KW-0812">Transmembrane</keyword>
<feature type="transmembrane region" description="Helical" evidence="1">
    <location>
        <begin position="6"/>
        <end position="24"/>
    </location>
</feature>
<evidence type="ECO:0000313" key="2">
    <source>
        <dbReference type="EMBL" id="MCO6047388.1"/>
    </source>
</evidence>
<sequence length="237" mass="27783">MPDLLFIIVPVVIVVFALLAYYSYLQAKKRREALASWAQQRGWRFDPRTDSRWDSTYRQFSCFTHGHSRSAYNLLHGSLQIEGQAWPCTVGDYTYKVTSGSGKSRHTTTYRFSFLLMELPFPGLPQLAVRPEGIFDSLVSLVGFDDIDFESEEFSRKFHVQSSDKRFAYDLMHPRMMEFMLASPPEPFEIEHGVFCLKGENRCWEVAEIDYQVNWCERWLSQWPRHLLADLRSRSAR</sequence>
<dbReference type="AlphaFoldDB" id="A0A9X2FFN2"/>
<name>A0A9X2FFN2_9BACT</name>
<dbReference type="EMBL" id="JAMXLR010000092">
    <property type="protein sequence ID" value="MCO6047388.1"/>
    <property type="molecule type" value="Genomic_DNA"/>
</dbReference>
<gene>
    <name evidence="2" type="ORF">NG895_26090</name>
</gene>
<evidence type="ECO:0000256" key="1">
    <source>
        <dbReference type="SAM" id="Phobius"/>
    </source>
</evidence>
<keyword evidence="1" id="KW-1133">Transmembrane helix</keyword>
<comment type="caution">
    <text evidence="2">The sequence shown here is derived from an EMBL/GenBank/DDBJ whole genome shotgun (WGS) entry which is preliminary data.</text>
</comment>
<proteinExistence type="predicted"/>
<organism evidence="2 3">
    <name type="scientific">Aeoliella straminimaris</name>
    <dbReference type="NCBI Taxonomy" id="2954799"/>
    <lineage>
        <taxon>Bacteria</taxon>
        <taxon>Pseudomonadati</taxon>
        <taxon>Planctomycetota</taxon>
        <taxon>Planctomycetia</taxon>
        <taxon>Pirellulales</taxon>
        <taxon>Lacipirellulaceae</taxon>
        <taxon>Aeoliella</taxon>
    </lineage>
</organism>
<keyword evidence="3" id="KW-1185">Reference proteome</keyword>
<reference evidence="2" key="1">
    <citation type="submission" date="2022-06" db="EMBL/GenBank/DDBJ databases">
        <title>Aeoliella straminimaris, a novel planctomycete from sediments.</title>
        <authorList>
            <person name="Vitorino I.R."/>
            <person name="Lage O.M."/>
        </authorList>
    </citation>
    <scope>NUCLEOTIDE SEQUENCE</scope>
    <source>
        <strain evidence="2">ICT_H6.2</strain>
    </source>
</reference>
<dbReference type="Proteomes" id="UP001155241">
    <property type="component" value="Unassembled WGS sequence"/>
</dbReference>
<evidence type="ECO:0000313" key="3">
    <source>
        <dbReference type="Proteomes" id="UP001155241"/>
    </source>
</evidence>
<dbReference type="RefSeq" id="WP_252855499.1">
    <property type="nucleotide sequence ID" value="NZ_JAMXLR010000092.1"/>
</dbReference>
<protein>
    <submittedName>
        <fullName evidence="2">DUF3137 domain-containing protein</fullName>
    </submittedName>
</protein>